<feature type="transmembrane region" description="Helical" evidence="11">
    <location>
        <begin position="785"/>
        <end position="803"/>
    </location>
</feature>
<feature type="signal peptide" evidence="12">
    <location>
        <begin position="1"/>
        <end position="35"/>
    </location>
</feature>
<dbReference type="InterPro" id="IPR027005">
    <property type="entry name" value="PMT-like"/>
</dbReference>
<keyword evidence="5" id="KW-0808">Transferase</keyword>
<evidence type="ECO:0000259" key="13">
    <source>
        <dbReference type="PROSITE" id="PS50022"/>
    </source>
</evidence>
<feature type="transmembrane region" description="Helical" evidence="11">
    <location>
        <begin position="991"/>
        <end position="1008"/>
    </location>
</feature>
<organism evidence="14 15">
    <name type="scientific">Paenibacillus montaniterrae</name>
    <dbReference type="NCBI Taxonomy" id="429341"/>
    <lineage>
        <taxon>Bacteria</taxon>
        <taxon>Bacillati</taxon>
        <taxon>Bacillota</taxon>
        <taxon>Bacilli</taxon>
        <taxon>Bacillales</taxon>
        <taxon>Paenibacillaceae</taxon>
        <taxon>Paenibacillus</taxon>
    </lineage>
</organism>
<dbReference type="AlphaFoldDB" id="A0A920CXN7"/>
<evidence type="ECO:0000313" key="15">
    <source>
        <dbReference type="Proteomes" id="UP000683139"/>
    </source>
</evidence>
<dbReference type="Proteomes" id="UP000683139">
    <property type="component" value="Unassembled WGS sequence"/>
</dbReference>
<reference evidence="14" key="1">
    <citation type="submission" date="2021-03" db="EMBL/GenBank/DDBJ databases">
        <title>Antimicrobial resistance genes in bacteria isolated from Japanese honey, and their potential for conferring macrolide and lincosamide resistance in the American foulbrood pathogen Paenibacillus larvae.</title>
        <authorList>
            <person name="Okamoto M."/>
            <person name="Kumagai M."/>
            <person name="Kanamori H."/>
            <person name="Takamatsu D."/>
        </authorList>
    </citation>
    <scope>NUCLEOTIDE SEQUENCE</scope>
    <source>
        <strain evidence="14">J40TS1</strain>
    </source>
</reference>
<dbReference type="GO" id="GO:0006493">
    <property type="term" value="P:protein O-linked glycosylation"/>
    <property type="evidence" value="ECO:0007669"/>
    <property type="project" value="InterPro"/>
</dbReference>
<evidence type="ECO:0000256" key="5">
    <source>
        <dbReference type="ARBA" id="ARBA00022679"/>
    </source>
</evidence>
<evidence type="ECO:0000256" key="6">
    <source>
        <dbReference type="ARBA" id="ARBA00022692"/>
    </source>
</evidence>
<feature type="transmembrane region" description="Helical" evidence="11">
    <location>
        <begin position="420"/>
        <end position="438"/>
    </location>
</feature>
<evidence type="ECO:0000256" key="7">
    <source>
        <dbReference type="ARBA" id="ARBA00022989"/>
    </source>
</evidence>
<feature type="transmembrane region" description="Helical" evidence="11">
    <location>
        <begin position="308"/>
        <end position="327"/>
    </location>
</feature>
<evidence type="ECO:0000256" key="9">
    <source>
        <dbReference type="ARBA" id="ARBA00093617"/>
    </source>
</evidence>
<feature type="transmembrane region" description="Helical" evidence="11">
    <location>
        <begin position="397"/>
        <end position="413"/>
    </location>
</feature>
<feature type="chain" id="PRO_5036673764" description="Polyprenol-phosphate-mannose--protein mannosyltransferase" evidence="12">
    <location>
        <begin position="36"/>
        <end position="1110"/>
    </location>
</feature>
<protein>
    <recommendedName>
        <fullName evidence="9">Polyprenol-phosphate-mannose--protein mannosyltransferase</fullName>
    </recommendedName>
    <alternativeName>
        <fullName evidence="10">Protein O-mannosyltransferase</fullName>
    </alternativeName>
</protein>
<dbReference type="InterPro" id="IPR000421">
    <property type="entry name" value="FA58C"/>
</dbReference>
<feature type="transmembrane region" description="Helical" evidence="11">
    <location>
        <begin position="734"/>
        <end position="755"/>
    </location>
</feature>
<dbReference type="GO" id="GO:0000030">
    <property type="term" value="F:mannosyltransferase activity"/>
    <property type="evidence" value="ECO:0007669"/>
    <property type="project" value="InterPro"/>
</dbReference>
<comment type="similarity">
    <text evidence="3">Belongs to the glycosyltransferase 39 family.</text>
</comment>
<feature type="transmembrane region" description="Helical" evidence="11">
    <location>
        <begin position="245"/>
        <end position="270"/>
    </location>
</feature>
<sequence length="1110" mass="124741">MKESIVSFLSHKMTRALTASLLLLVLLFTAFPAYAEEGAADPHISIMIPLFSTALFIMLVMYIHQAWFRDQQLYAHKLGSRQPLLLGAALSIGFLLRLYLAATNEGYVNDLALFHYWGNYALDEGLLNLYHGDFFLDYPPAYLYVLYVVAAIQKLLGISYGGTGFLILYKLPALIADLLAAYYIFKQANKKLVFPMAFGLMLLYLFNPVVLLDGAVWGQVDSIFTLLIVLSIGYFANDKISEGSFVFALAALMKPQAFIFMPIVLLVLLYQKRWKTVAISAAWGFGTFLLLSLPLFLKGDGITQLIELYRGTLSSYAYATLNAFNTYMLFDLNWASTELMFAGISLAGFGTLAIIAAVIYAGYIGLFRKGSEKPLFFIGASLIIIVFMFVTKMHERYMFPAILLLMMAFIQSADRRLLHLSYGFTITNTLNIYSVLAFSKTTTLVPNDGVAFLCSLANVALTLYLLYVGYDLYVRGNVKQLAAREKQEQLAHAEQMVAKANGSDSEKEAGEQPRKWYQFGMTRKDWGLVAAVTAIYTVVALINLGSTDAPKTVWQPATTEDYIVLDLGESKPLQRIISFGGVGSGEYRYSFSNDGVSWSDEQIVAHDHVAVFAWKETNVAVTARYVKLLASSTGFSLHELGIFEQGSETPLPVQLASSYVPQGAVRGEPGNVIDEQSIVPYHHTYMVGSYFDEIYHARTAYEHLEGLKAYESTHPPLGKLLIAIGIQLFGLGPFGWRIVGALAGAAMLPIIYVMAKAILRRTSYAAGAMILFAVDFMHFTQTRIATIDVYGVLFIMLMFLFMNQYARMNFYRDRLLHTFIPLGLAGLFFGLGIASKWIVFYGGAGLAIMLAITLLRRYTEYRNAGLLLQGNDGSKPAKSLKVKAEQIRKKFVPYTISTLAICLLFYVAIPAAIYALANIPVLKPAEGGYTLQALIDYQVNMFNYHSNLVSSHPFSSTWWEWPFMKRPVWYYLDSAPLEGMRSTIVALGNPLIWWTGLFTMLATTVVSIRRKDGMATMLVIAYFSQYVPWMLVPRETFLYHYFAMVPFMIVSIMYMFKLLEEHYKWNSKIRYAFVSLAVLLFIMFYPALSGMMVSESYILNVLRWFPSWVF</sequence>
<dbReference type="Pfam" id="PF02366">
    <property type="entry name" value="PMT"/>
    <property type="match status" value="1"/>
</dbReference>
<evidence type="ECO:0000256" key="12">
    <source>
        <dbReference type="SAM" id="SignalP"/>
    </source>
</evidence>
<feature type="transmembrane region" description="Helical" evidence="11">
    <location>
        <begin position="1071"/>
        <end position="1093"/>
    </location>
</feature>
<feature type="transmembrane region" description="Helical" evidence="11">
    <location>
        <begin position="216"/>
        <end position="236"/>
    </location>
</feature>
<evidence type="ECO:0000256" key="10">
    <source>
        <dbReference type="ARBA" id="ARBA00093644"/>
    </source>
</evidence>
<name>A0A920CXN7_9BACL</name>
<comment type="caution">
    <text evidence="14">The sequence shown here is derived from an EMBL/GenBank/DDBJ whole genome shotgun (WGS) entry which is preliminary data.</text>
</comment>
<feature type="transmembrane region" description="Helical" evidence="11">
    <location>
        <begin position="526"/>
        <end position="545"/>
    </location>
</feature>
<dbReference type="PANTHER" id="PTHR10050:SF53">
    <property type="entry name" value="CHROMOSOME UNDETERMINED SCAFFOLD_67, WHOLE GENOME SHOTGUN SEQUENCE"/>
    <property type="match status" value="1"/>
</dbReference>
<keyword evidence="7 11" id="KW-1133">Transmembrane helix</keyword>
<dbReference type="InterPro" id="IPR008979">
    <property type="entry name" value="Galactose-bd-like_sf"/>
</dbReference>
<dbReference type="RefSeq" id="WP_213513701.1">
    <property type="nucleotide sequence ID" value="NZ_BOSE01000001.1"/>
</dbReference>
<feature type="transmembrane region" description="Helical" evidence="11">
    <location>
        <begin position="84"/>
        <end position="102"/>
    </location>
</feature>
<comment type="pathway">
    <text evidence="2">Protein modification; protein glycosylation.</text>
</comment>
<dbReference type="PROSITE" id="PS50022">
    <property type="entry name" value="FA58C_3"/>
    <property type="match status" value="1"/>
</dbReference>
<feature type="transmembrane region" description="Helical" evidence="11">
    <location>
        <begin position="192"/>
        <end position="210"/>
    </location>
</feature>
<accession>A0A920CXN7</accession>
<feature type="transmembrane region" description="Helical" evidence="11">
    <location>
        <begin position="838"/>
        <end position="855"/>
    </location>
</feature>
<dbReference type="GO" id="GO:0016020">
    <property type="term" value="C:membrane"/>
    <property type="evidence" value="ECO:0007669"/>
    <property type="project" value="InterPro"/>
</dbReference>
<feature type="transmembrane region" description="Helical" evidence="11">
    <location>
        <begin position="339"/>
        <end position="363"/>
    </location>
</feature>
<dbReference type="EMBL" id="BOSE01000001">
    <property type="protein sequence ID" value="GIP15503.1"/>
    <property type="molecule type" value="Genomic_DNA"/>
</dbReference>
<feature type="transmembrane region" description="Helical" evidence="11">
    <location>
        <begin position="1038"/>
        <end position="1059"/>
    </location>
</feature>
<gene>
    <name evidence="14" type="ORF">J40TS1_11450</name>
</gene>
<proteinExistence type="inferred from homology"/>
<dbReference type="SUPFAM" id="SSF49785">
    <property type="entry name" value="Galactose-binding domain-like"/>
    <property type="match status" value="1"/>
</dbReference>
<evidence type="ECO:0000256" key="2">
    <source>
        <dbReference type="ARBA" id="ARBA00004922"/>
    </source>
</evidence>
<keyword evidence="15" id="KW-1185">Reference proteome</keyword>
<dbReference type="Gene3D" id="2.60.120.260">
    <property type="entry name" value="Galactose-binding domain-like"/>
    <property type="match status" value="1"/>
</dbReference>
<evidence type="ECO:0000256" key="11">
    <source>
        <dbReference type="SAM" id="Phobius"/>
    </source>
</evidence>
<dbReference type="GO" id="GO:0012505">
    <property type="term" value="C:endomembrane system"/>
    <property type="evidence" value="ECO:0007669"/>
    <property type="project" value="UniProtKB-SubCell"/>
</dbReference>
<feature type="transmembrane region" description="Helical" evidence="11">
    <location>
        <begin position="450"/>
        <end position="470"/>
    </location>
</feature>
<feature type="transmembrane region" description="Helical" evidence="11">
    <location>
        <begin position="1015"/>
        <end position="1032"/>
    </location>
</feature>
<evidence type="ECO:0000313" key="14">
    <source>
        <dbReference type="EMBL" id="GIP15503.1"/>
    </source>
</evidence>
<dbReference type="InterPro" id="IPR003342">
    <property type="entry name" value="ArnT-like_N"/>
</dbReference>
<dbReference type="PANTHER" id="PTHR10050">
    <property type="entry name" value="DOLICHYL-PHOSPHATE-MANNOSE--PROTEIN MANNOSYLTRANSFERASE"/>
    <property type="match status" value="1"/>
</dbReference>
<evidence type="ECO:0000256" key="4">
    <source>
        <dbReference type="ARBA" id="ARBA00022676"/>
    </source>
</evidence>
<feature type="domain" description="F5/8 type C" evidence="13">
    <location>
        <begin position="552"/>
        <end position="647"/>
    </location>
</feature>
<keyword evidence="6 11" id="KW-0812">Transmembrane</keyword>
<evidence type="ECO:0000256" key="3">
    <source>
        <dbReference type="ARBA" id="ARBA00007222"/>
    </source>
</evidence>
<feature type="transmembrane region" description="Helical" evidence="11">
    <location>
        <begin position="276"/>
        <end position="296"/>
    </location>
</feature>
<feature type="transmembrane region" description="Helical" evidence="11">
    <location>
        <begin position="375"/>
        <end position="391"/>
    </location>
</feature>
<feature type="transmembrane region" description="Helical" evidence="11">
    <location>
        <begin position="815"/>
        <end position="832"/>
    </location>
</feature>
<dbReference type="Pfam" id="PF16192">
    <property type="entry name" value="PMT_4TMC"/>
    <property type="match status" value="1"/>
</dbReference>
<keyword evidence="4" id="KW-0328">Glycosyltransferase</keyword>
<feature type="transmembrane region" description="Helical" evidence="11">
    <location>
        <begin position="762"/>
        <end position="779"/>
    </location>
</feature>
<feature type="transmembrane region" description="Helical" evidence="11">
    <location>
        <begin position="891"/>
        <end position="917"/>
    </location>
</feature>
<evidence type="ECO:0000256" key="8">
    <source>
        <dbReference type="ARBA" id="ARBA00023136"/>
    </source>
</evidence>
<evidence type="ECO:0000256" key="1">
    <source>
        <dbReference type="ARBA" id="ARBA00004127"/>
    </source>
</evidence>
<dbReference type="InterPro" id="IPR032421">
    <property type="entry name" value="PMT_4TMC"/>
</dbReference>
<feature type="transmembrane region" description="Helical" evidence="11">
    <location>
        <begin position="45"/>
        <end position="63"/>
    </location>
</feature>
<keyword evidence="8 11" id="KW-0472">Membrane</keyword>
<comment type="subcellular location">
    <subcellularLocation>
        <location evidence="1">Endomembrane system</location>
        <topology evidence="1">Multi-pass membrane protein</topology>
    </subcellularLocation>
</comment>
<feature type="transmembrane region" description="Helical" evidence="11">
    <location>
        <begin position="167"/>
        <end position="185"/>
    </location>
</feature>
<keyword evidence="12" id="KW-0732">Signal</keyword>